<dbReference type="SUPFAM" id="SSF141868">
    <property type="entry name" value="EAL domain-like"/>
    <property type="match status" value="1"/>
</dbReference>
<evidence type="ECO:0000313" key="3">
    <source>
        <dbReference type="Proteomes" id="UP000618445"/>
    </source>
</evidence>
<sequence>MPSRVRNGLKNNEFVMHYQPIVNLKTMDIAGYEALIRWNHPTKGLLYPDSFIEQAERDQDTIFGVFKFALSSAIAVNVQGFRAVNLSSVSLMHPDFLGLLNGLKNRNIVLEITERVSLENADIERLERITAIGGLGILLAIDDFTAASLNHMRRIISAYQRSDLLKVKLDIPIIQSLDEYLGPEMIGSIIYACHRLGIKVVCEGVETERQHQFLISADCDFGQGWFYGKPKAIAQ</sequence>
<dbReference type="RefSeq" id="WP_190577527.1">
    <property type="nucleotide sequence ID" value="NZ_CAWPQU010000078.1"/>
</dbReference>
<dbReference type="PANTHER" id="PTHR33121:SF70">
    <property type="entry name" value="SIGNALING PROTEIN YKOW"/>
    <property type="match status" value="1"/>
</dbReference>
<comment type="caution">
    <text evidence="2">The sequence shown here is derived from an EMBL/GenBank/DDBJ whole genome shotgun (WGS) entry which is preliminary data.</text>
</comment>
<evidence type="ECO:0000313" key="2">
    <source>
        <dbReference type="EMBL" id="MBD2316639.1"/>
    </source>
</evidence>
<dbReference type="InterPro" id="IPR050706">
    <property type="entry name" value="Cyclic-di-GMP_PDE-like"/>
</dbReference>
<dbReference type="Gene3D" id="3.20.20.450">
    <property type="entry name" value="EAL domain"/>
    <property type="match status" value="1"/>
</dbReference>
<dbReference type="PROSITE" id="PS50883">
    <property type="entry name" value="EAL"/>
    <property type="match status" value="1"/>
</dbReference>
<feature type="domain" description="EAL" evidence="1">
    <location>
        <begin position="1"/>
        <end position="235"/>
    </location>
</feature>
<dbReference type="PANTHER" id="PTHR33121">
    <property type="entry name" value="CYCLIC DI-GMP PHOSPHODIESTERASE PDEF"/>
    <property type="match status" value="1"/>
</dbReference>
<organism evidence="2 3">
    <name type="scientific">Phormidium tenue FACHB-1050</name>
    <dbReference type="NCBI Taxonomy" id="2692857"/>
    <lineage>
        <taxon>Bacteria</taxon>
        <taxon>Bacillati</taxon>
        <taxon>Cyanobacteriota</taxon>
        <taxon>Cyanophyceae</taxon>
        <taxon>Oscillatoriophycideae</taxon>
        <taxon>Oscillatoriales</taxon>
        <taxon>Oscillatoriaceae</taxon>
        <taxon>Phormidium</taxon>
    </lineage>
</organism>
<dbReference type="InterPro" id="IPR035919">
    <property type="entry name" value="EAL_sf"/>
</dbReference>
<dbReference type="SMART" id="SM00052">
    <property type="entry name" value="EAL"/>
    <property type="match status" value="1"/>
</dbReference>
<dbReference type="Proteomes" id="UP000618445">
    <property type="component" value="Unassembled WGS sequence"/>
</dbReference>
<dbReference type="InterPro" id="IPR001633">
    <property type="entry name" value="EAL_dom"/>
</dbReference>
<evidence type="ECO:0000259" key="1">
    <source>
        <dbReference type="PROSITE" id="PS50883"/>
    </source>
</evidence>
<dbReference type="EMBL" id="JACJQY010000008">
    <property type="protein sequence ID" value="MBD2316639.1"/>
    <property type="molecule type" value="Genomic_DNA"/>
</dbReference>
<dbReference type="CDD" id="cd01948">
    <property type="entry name" value="EAL"/>
    <property type="match status" value="1"/>
</dbReference>
<accession>A0ABR8C794</accession>
<protein>
    <submittedName>
        <fullName evidence="2">EAL domain-containing protein</fullName>
    </submittedName>
</protein>
<gene>
    <name evidence="2" type="ORF">H6G05_07235</name>
</gene>
<dbReference type="Pfam" id="PF00563">
    <property type="entry name" value="EAL"/>
    <property type="match status" value="1"/>
</dbReference>
<reference evidence="2 3" key="1">
    <citation type="journal article" date="2020" name="ISME J.">
        <title>Comparative genomics reveals insights into cyanobacterial evolution and habitat adaptation.</title>
        <authorList>
            <person name="Chen M.Y."/>
            <person name="Teng W.K."/>
            <person name="Zhao L."/>
            <person name="Hu C.X."/>
            <person name="Zhou Y.K."/>
            <person name="Han B.P."/>
            <person name="Song L.R."/>
            <person name="Shu W.S."/>
        </authorList>
    </citation>
    <scope>NUCLEOTIDE SEQUENCE [LARGE SCALE GENOMIC DNA]</scope>
    <source>
        <strain evidence="2 3">FACHB-1050</strain>
    </source>
</reference>
<name>A0ABR8C794_9CYAN</name>
<keyword evidence="3" id="KW-1185">Reference proteome</keyword>
<proteinExistence type="predicted"/>